<feature type="transmembrane region" description="Helical" evidence="1">
    <location>
        <begin position="67"/>
        <end position="85"/>
    </location>
</feature>
<sequence>MSNITERTQGEDEFAIFWDYFKLRFTLYLKEESKLLLGLLLFVQLSYTISLLMQINMGATDIMNDASLFFLPFLWTFSASTIFAKERKASRSILTLTTPISGYHRFTIAVVLALFLIPGISVLLTRIIYLLNIGIAAILVPNKEGFDNAYSLLTLRQLWDQIQIPISPAFGWFLPVSIYFFAASVIRRYVFIKVILFLWLFSMVGIILLLFFTIANILNEQSMERFGEFFLRFGEFYLTRPLLFNLMGFAISFIFLTFAYFKVKTLRVA</sequence>
<feature type="transmembrane region" description="Helical" evidence="1">
    <location>
        <begin position="238"/>
        <end position="261"/>
    </location>
</feature>
<keyword evidence="1" id="KW-1133">Transmembrane helix</keyword>
<evidence type="ECO:0000313" key="3">
    <source>
        <dbReference type="Proteomes" id="UP000778951"/>
    </source>
</evidence>
<feature type="transmembrane region" description="Helical" evidence="1">
    <location>
        <begin position="162"/>
        <end position="182"/>
    </location>
</feature>
<keyword evidence="1" id="KW-0472">Membrane</keyword>
<organism evidence="2 3">
    <name type="scientific">Entomospira culicis</name>
    <dbReference type="NCBI Taxonomy" id="2719989"/>
    <lineage>
        <taxon>Bacteria</taxon>
        <taxon>Pseudomonadati</taxon>
        <taxon>Spirochaetota</taxon>
        <taxon>Spirochaetia</taxon>
        <taxon>Spirochaetales</taxon>
        <taxon>Spirochaetaceae</taxon>
        <taxon>Entomospira</taxon>
    </lineage>
</organism>
<keyword evidence="1" id="KW-0812">Transmembrane</keyword>
<evidence type="ECO:0000313" key="2">
    <source>
        <dbReference type="EMBL" id="NIZ69780.1"/>
    </source>
</evidence>
<reference evidence="2" key="1">
    <citation type="submission" date="2020-03" db="EMBL/GenBank/DDBJ databases">
        <title>Spirochaetal bacteria isolated from arthropods constitute a novel genus Entomospira genus novum within the order Spirochaetales.</title>
        <authorList>
            <person name="Grana-Miraglia L."/>
            <person name="Sikutova S."/>
            <person name="Fingerle V."/>
            <person name="Sing A."/>
            <person name="Castillo-Ramirez S."/>
            <person name="Margos G."/>
            <person name="Rudolf I."/>
        </authorList>
    </citation>
    <scope>NUCLEOTIDE SEQUENCE</scope>
    <source>
        <strain evidence="2">BR149</strain>
    </source>
</reference>
<protein>
    <submittedName>
        <fullName evidence="2">Uncharacterized protein</fullName>
    </submittedName>
</protein>
<name>A0A968GJE5_9SPIO</name>
<dbReference type="AlphaFoldDB" id="A0A968GJE5"/>
<gene>
    <name evidence="2" type="ORF">HCT48_06090</name>
</gene>
<evidence type="ECO:0000256" key="1">
    <source>
        <dbReference type="SAM" id="Phobius"/>
    </source>
</evidence>
<proteinExistence type="predicted"/>
<dbReference type="Proteomes" id="UP000778951">
    <property type="component" value="Unassembled WGS sequence"/>
</dbReference>
<feature type="transmembrane region" description="Helical" evidence="1">
    <location>
        <begin position="194"/>
        <end position="218"/>
    </location>
</feature>
<accession>A0A968GJE5</accession>
<feature type="transmembrane region" description="Helical" evidence="1">
    <location>
        <begin position="106"/>
        <end position="139"/>
    </location>
</feature>
<keyword evidence="3" id="KW-1185">Reference proteome</keyword>
<dbReference type="RefSeq" id="WP_167695861.1">
    <property type="nucleotide sequence ID" value="NZ_CP118181.1"/>
</dbReference>
<comment type="caution">
    <text evidence="2">The sequence shown here is derived from an EMBL/GenBank/DDBJ whole genome shotgun (WGS) entry which is preliminary data.</text>
</comment>
<dbReference type="EMBL" id="JAATLM010000001">
    <property type="protein sequence ID" value="NIZ69780.1"/>
    <property type="molecule type" value="Genomic_DNA"/>
</dbReference>
<feature type="transmembrane region" description="Helical" evidence="1">
    <location>
        <begin position="35"/>
        <end position="55"/>
    </location>
</feature>